<feature type="binding site" evidence="1">
    <location>
        <position position="34"/>
    </location>
    <ligand>
        <name>ATP</name>
        <dbReference type="ChEBI" id="CHEBI:30616"/>
    </ligand>
</feature>
<dbReference type="InterPro" id="IPR011009">
    <property type="entry name" value="Kinase-like_dom_sf"/>
</dbReference>
<dbReference type="SMART" id="SM00220">
    <property type="entry name" value="S_TKc"/>
    <property type="match status" value="1"/>
</dbReference>
<sequence>MERWTKVKELGRGSYGKVFLAKSTIGPIDYVAVKVAPVERSSSLELEKDILQHLRGCSEIVQCIGSEMTSVCYYLILEYAGGGTLAELIRKQKKLTESKVKEYLRMILRGLSCIHRRGFVHADLKPANILAFPRPNGKMKLKIADFGLSKRWVVGQDEAAEHSEPRFRGTARYMSPESIIFGKISPPLDIWSLGCIFIEMITGSPVWNSCRTYDQLLKKLVNETELPTDVLKKLSKEGRDFLASCLDRDSKRRWTADMLLKHPYLSEENSCRPEFERELASLSRSLSYIYTCNYGY</sequence>
<dbReference type="GeneID" id="111021423"/>
<dbReference type="Proteomes" id="UP000504603">
    <property type="component" value="Unplaced"/>
</dbReference>
<reference evidence="4" key="1">
    <citation type="submission" date="2025-08" db="UniProtKB">
        <authorList>
            <consortium name="RefSeq"/>
        </authorList>
    </citation>
    <scope>IDENTIFICATION</scope>
    <source>
        <strain evidence="4">OHB3-1</strain>
    </source>
</reference>
<keyword evidence="1" id="KW-0547">Nucleotide-binding</keyword>
<dbReference type="KEGG" id="mcha:111021423"/>
<dbReference type="GO" id="GO:0004672">
    <property type="term" value="F:protein kinase activity"/>
    <property type="evidence" value="ECO:0007669"/>
    <property type="project" value="InterPro"/>
</dbReference>
<dbReference type="GO" id="GO:0007165">
    <property type="term" value="P:signal transduction"/>
    <property type="evidence" value="ECO:0007669"/>
    <property type="project" value="TreeGrafter"/>
</dbReference>
<dbReference type="PROSITE" id="PS00107">
    <property type="entry name" value="PROTEIN_KINASE_ATP"/>
    <property type="match status" value="1"/>
</dbReference>
<gene>
    <name evidence="4" type="primary">LOC111021423</name>
</gene>
<protein>
    <submittedName>
        <fullName evidence="4">Mitogen-activated protein kinase kinase kinase 17-like</fullName>
    </submittedName>
</protein>
<dbReference type="InterPro" id="IPR017441">
    <property type="entry name" value="Protein_kinase_ATP_BS"/>
</dbReference>
<dbReference type="InterPro" id="IPR052751">
    <property type="entry name" value="Plant_MAPKKK"/>
</dbReference>
<name>A0A6J1DIL5_MOMCH</name>
<evidence type="ECO:0000313" key="3">
    <source>
        <dbReference type="Proteomes" id="UP000504603"/>
    </source>
</evidence>
<keyword evidence="3" id="KW-1185">Reference proteome</keyword>
<dbReference type="Pfam" id="PF00069">
    <property type="entry name" value="Pkinase"/>
    <property type="match status" value="1"/>
</dbReference>
<feature type="domain" description="Protein kinase" evidence="2">
    <location>
        <begin position="4"/>
        <end position="265"/>
    </location>
</feature>
<proteinExistence type="predicted"/>
<dbReference type="OrthoDB" id="25592at2759"/>
<dbReference type="GO" id="GO:0005524">
    <property type="term" value="F:ATP binding"/>
    <property type="evidence" value="ECO:0007669"/>
    <property type="project" value="UniProtKB-UniRule"/>
</dbReference>
<evidence type="ECO:0000256" key="1">
    <source>
        <dbReference type="PROSITE-ProRule" id="PRU10141"/>
    </source>
</evidence>
<evidence type="ECO:0000313" key="4">
    <source>
        <dbReference type="RefSeq" id="XP_022154080.1"/>
    </source>
</evidence>
<dbReference type="InterPro" id="IPR000719">
    <property type="entry name" value="Prot_kinase_dom"/>
</dbReference>
<dbReference type="SUPFAM" id="SSF56112">
    <property type="entry name" value="Protein kinase-like (PK-like)"/>
    <property type="match status" value="1"/>
</dbReference>
<dbReference type="PANTHER" id="PTHR48011:SF51">
    <property type="entry name" value="PROTEIN KINASE SUPERFAMILY PROTEIN"/>
    <property type="match status" value="1"/>
</dbReference>
<organism evidence="3 4">
    <name type="scientific">Momordica charantia</name>
    <name type="common">Bitter gourd</name>
    <name type="synonym">Balsam pear</name>
    <dbReference type="NCBI Taxonomy" id="3673"/>
    <lineage>
        <taxon>Eukaryota</taxon>
        <taxon>Viridiplantae</taxon>
        <taxon>Streptophyta</taxon>
        <taxon>Embryophyta</taxon>
        <taxon>Tracheophyta</taxon>
        <taxon>Spermatophyta</taxon>
        <taxon>Magnoliopsida</taxon>
        <taxon>eudicotyledons</taxon>
        <taxon>Gunneridae</taxon>
        <taxon>Pentapetalae</taxon>
        <taxon>rosids</taxon>
        <taxon>fabids</taxon>
        <taxon>Cucurbitales</taxon>
        <taxon>Cucurbitaceae</taxon>
        <taxon>Momordiceae</taxon>
        <taxon>Momordica</taxon>
    </lineage>
</organism>
<dbReference type="RefSeq" id="XP_022154080.1">
    <property type="nucleotide sequence ID" value="XM_022298388.1"/>
</dbReference>
<keyword evidence="1" id="KW-0067">ATP-binding</keyword>
<dbReference type="PROSITE" id="PS50011">
    <property type="entry name" value="PROTEIN_KINASE_DOM"/>
    <property type="match status" value="1"/>
</dbReference>
<dbReference type="AlphaFoldDB" id="A0A6J1DIL5"/>
<accession>A0A6J1DIL5</accession>
<dbReference type="Gene3D" id="1.10.510.10">
    <property type="entry name" value="Transferase(Phosphotransferase) domain 1"/>
    <property type="match status" value="1"/>
</dbReference>
<evidence type="ECO:0000259" key="2">
    <source>
        <dbReference type="PROSITE" id="PS50011"/>
    </source>
</evidence>
<dbReference type="PANTHER" id="PTHR48011">
    <property type="entry name" value="CCR4-NOT TRANSCRIPTIONAL COMPLEX SUBUNIT CAF120-RELATED"/>
    <property type="match status" value="1"/>
</dbReference>